<dbReference type="EMBL" id="CAAE01008088">
    <property type="protein sequence ID" value="CAF91124.1"/>
    <property type="molecule type" value="Genomic_DNA"/>
</dbReference>
<accession>Q4T7K8</accession>
<gene>
    <name evidence="2" type="ORF">GSTENG00005682001</name>
</gene>
<organism evidence="2">
    <name type="scientific">Tetraodon nigroviridis</name>
    <name type="common">Spotted green pufferfish</name>
    <name type="synonym">Chelonodon nigroviridis</name>
    <dbReference type="NCBI Taxonomy" id="99883"/>
    <lineage>
        <taxon>Eukaryota</taxon>
        <taxon>Metazoa</taxon>
        <taxon>Chordata</taxon>
        <taxon>Craniata</taxon>
        <taxon>Vertebrata</taxon>
        <taxon>Euteleostomi</taxon>
        <taxon>Actinopterygii</taxon>
        <taxon>Neopterygii</taxon>
        <taxon>Teleostei</taxon>
        <taxon>Neoteleostei</taxon>
        <taxon>Acanthomorphata</taxon>
        <taxon>Eupercaria</taxon>
        <taxon>Tetraodontiformes</taxon>
        <taxon>Tetradontoidea</taxon>
        <taxon>Tetraodontidae</taxon>
        <taxon>Tetraodon</taxon>
    </lineage>
</organism>
<reference evidence="2" key="2">
    <citation type="submission" date="2004-02" db="EMBL/GenBank/DDBJ databases">
        <authorList>
            <consortium name="Genoscope"/>
            <consortium name="Whitehead Institute Centre for Genome Research"/>
        </authorList>
    </citation>
    <scope>NUCLEOTIDE SEQUENCE</scope>
</reference>
<proteinExistence type="predicted"/>
<evidence type="ECO:0000313" key="2">
    <source>
        <dbReference type="EMBL" id="CAF91124.1"/>
    </source>
</evidence>
<protein>
    <submittedName>
        <fullName evidence="2">(spotted green pufferfish) hypothetical protein</fullName>
    </submittedName>
</protein>
<reference evidence="2" key="1">
    <citation type="journal article" date="2004" name="Nature">
        <title>Genome duplication in the teleost fish Tetraodon nigroviridis reveals the early vertebrate proto-karyotype.</title>
        <authorList>
            <person name="Jaillon O."/>
            <person name="Aury J.-M."/>
            <person name="Brunet F."/>
            <person name="Petit J.-L."/>
            <person name="Stange-Thomann N."/>
            <person name="Mauceli E."/>
            <person name="Bouneau L."/>
            <person name="Fischer C."/>
            <person name="Ozouf-Costaz C."/>
            <person name="Bernot A."/>
            <person name="Nicaud S."/>
            <person name="Jaffe D."/>
            <person name="Fisher S."/>
            <person name="Lutfalla G."/>
            <person name="Dossat C."/>
            <person name="Segurens B."/>
            <person name="Dasilva C."/>
            <person name="Salanoubat M."/>
            <person name="Levy M."/>
            <person name="Boudet N."/>
            <person name="Castellano S."/>
            <person name="Anthouard V."/>
            <person name="Jubin C."/>
            <person name="Castelli V."/>
            <person name="Katinka M."/>
            <person name="Vacherie B."/>
            <person name="Biemont C."/>
            <person name="Skalli Z."/>
            <person name="Cattolico L."/>
            <person name="Poulain J."/>
            <person name="De Berardinis V."/>
            <person name="Cruaud C."/>
            <person name="Duprat S."/>
            <person name="Brottier P."/>
            <person name="Coutanceau J.-P."/>
            <person name="Gouzy J."/>
            <person name="Parra G."/>
            <person name="Lardier G."/>
            <person name="Chapple C."/>
            <person name="McKernan K.J."/>
            <person name="McEwan P."/>
            <person name="Bosak S."/>
            <person name="Kellis M."/>
            <person name="Volff J.-N."/>
            <person name="Guigo R."/>
            <person name="Zody M.C."/>
            <person name="Mesirov J."/>
            <person name="Lindblad-Toh K."/>
            <person name="Birren B."/>
            <person name="Nusbaum C."/>
            <person name="Kahn D."/>
            <person name="Robinson-Rechavi M."/>
            <person name="Laudet V."/>
            <person name="Schachter V."/>
            <person name="Quetier F."/>
            <person name="Saurin W."/>
            <person name="Scarpelli C."/>
            <person name="Wincker P."/>
            <person name="Lander E.S."/>
            <person name="Weissenbach J."/>
            <person name="Roest Crollius H."/>
        </authorList>
    </citation>
    <scope>NUCLEOTIDE SEQUENCE [LARGE SCALE GENOMIC DNA]</scope>
</reference>
<feature type="region of interest" description="Disordered" evidence="1">
    <location>
        <begin position="1"/>
        <end position="42"/>
    </location>
</feature>
<dbReference type="AlphaFoldDB" id="Q4T7K8"/>
<comment type="caution">
    <text evidence="2">The sequence shown here is derived from an EMBL/GenBank/DDBJ whole genome shotgun (WGS) entry which is preliminary data.</text>
</comment>
<dbReference type="KEGG" id="tng:GSTEN00005682G001"/>
<evidence type="ECO:0000256" key="1">
    <source>
        <dbReference type="SAM" id="MobiDB-lite"/>
    </source>
</evidence>
<dbReference type="OrthoDB" id="6019623at2759"/>
<sequence>MVAKNRKQSGKSPATQADRDRSPLVSPQSKSNVRRAAREGRAVSSALPNGLLGISHKLGLTPSGDGKIGAITLLLGKLGALAC</sequence>
<name>Q4T7K8_TETNG</name>